<dbReference type="RefSeq" id="XP_011297091.1">
    <property type="nucleotide sequence ID" value="XM_011298789.1"/>
</dbReference>
<dbReference type="EMBL" id="GBYB01013670">
    <property type="protein sequence ID" value="JAG83437.1"/>
    <property type="molecule type" value="Transcribed_RNA"/>
</dbReference>
<dbReference type="GeneID" id="105262909"/>
<evidence type="ECO:0000259" key="2">
    <source>
        <dbReference type="PROSITE" id="PS50835"/>
    </source>
</evidence>
<protein>
    <submittedName>
        <fullName evidence="3">Cadm2_0 protein</fullName>
    </submittedName>
    <submittedName>
        <fullName evidence="4">Cadm2_3 protein</fullName>
    </submittedName>
</protein>
<sequence>MQLQLLGLCILTIISTGESVKMVQLNIPGVVDPRQEKVMLRCEYELSPGETLYQVRWYKDGNEFFRYAPTFNPPGEDFNVTGVRVSRVDSNDTVVVLLQHTNIQMNTETEVGIGGTYACEVMEDRPSFDTKYDMGNLTIAVLPQQNPALGGLRSHYQLGDVLEAECTSAPSYPTAELTFYLKDIQVTKALTRQLPDSGRIDGKVVSSTRLELSLPLQREYFNASGSLSLTCRSILPGVPGAPYRDTKAVVSLRANNEKLAQEAPADSSSDVSVLVNSLFILTVVSVVLCSRHLMF</sequence>
<evidence type="ECO:0000313" key="6">
    <source>
        <dbReference type="RefSeq" id="XP_011297091.1"/>
    </source>
</evidence>
<accession>A0A9R1TUQ9</accession>
<evidence type="ECO:0000313" key="5">
    <source>
        <dbReference type="Proteomes" id="UP000694866"/>
    </source>
</evidence>
<evidence type="ECO:0000313" key="4">
    <source>
        <dbReference type="EMBL" id="JAG83437.1"/>
    </source>
</evidence>
<feature type="signal peptide" evidence="1">
    <location>
        <begin position="1"/>
        <end position="19"/>
    </location>
</feature>
<dbReference type="Proteomes" id="UP000694866">
    <property type="component" value="Unplaced"/>
</dbReference>
<dbReference type="PANTHER" id="PTHR21261:SF15">
    <property type="entry name" value="BEATEN PATH IIIA, ISOFORM D-RELATED"/>
    <property type="match status" value="1"/>
</dbReference>
<dbReference type="KEGG" id="fas:105262909"/>
<proteinExistence type="predicted"/>
<dbReference type="OrthoDB" id="6415662at2759"/>
<keyword evidence="5" id="KW-1185">Reference proteome</keyword>
<dbReference type="PROSITE" id="PS50835">
    <property type="entry name" value="IG_LIKE"/>
    <property type="match status" value="1"/>
</dbReference>
<reference evidence="6" key="2">
    <citation type="submission" date="2025-04" db="UniProtKB">
        <authorList>
            <consortium name="RefSeq"/>
        </authorList>
    </citation>
    <scope>IDENTIFICATION</scope>
    <source>
        <strain evidence="6">USDA-PBARC FA_bdor</strain>
        <tissue evidence="6">Whole organism</tissue>
    </source>
</reference>
<name>A0A0C9RX48_9HYME</name>
<dbReference type="AlphaFoldDB" id="A0A0C9RX48"/>
<feature type="domain" description="Ig-like" evidence="2">
    <location>
        <begin position="36"/>
        <end position="129"/>
    </location>
</feature>
<gene>
    <name evidence="4" type="primary">cadm2_3</name>
    <name evidence="3" type="synonym">cadm2_0</name>
    <name evidence="6" type="synonym">LOC105262909</name>
    <name evidence="4" type="ORF">g.15170</name>
    <name evidence="3" type="ORF">g.15171</name>
</gene>
<evidence type="ECO:0000313" key="3">
    <source>
        <dbReference type="EMBL" id="JAG83436.1"/>
    </source>
</evidence>
<accession>A0A0C9RX48</accession>
<keyword evidence="1" id="KW-0732">Signal</keyword>
<dbReference type="InterPro" id="IPR007110">
    <property type="entry name" value="Ig-like_dom"/>
</dbReference>
<evidence type="ECO:0000256" key="1">
    <source>
        <dbReference type="SAM" id="SignalP"/>
    </source>
</evidence>
<dbReference type="EMBL" id="GBYB01013669">
    <property type="protein sequence ID" value="JAG83436.1"/>
    <property type="molecule type" value="Transcribed_RNA"/>
</dbReference>
<reference evidence="4" key="1">
    <citation type="submission" date="2015-01" db="EMBL/GenBank/DDBJ databases">
        <title>Transcriptome Assembly of Fopius arisanus.</title>
        <authorList>
            <person name="Geib S."/>
        </authorList>
    </citation>
    <scope>NUCLEOTIDE SEQUENCE</scope>
</reference>
<dbReference type="Gene3D" id="2.60.40.10">
    <property type="entry name" value="Immunoglobulins"/>
    <property type="match status" value="1"/>
</dbReference>
<organism evidence="4">
    <name type="scientific">Fopius arisanus</name>
    <dbReference type="NCBI Taxonomy" id="64838"/>
    <lineage>
        <taxon>Eukaryota</taxon>
        <taxon>Metazoa</taxon>
        <taxon>Ecdysozoa</taxon>
        <taxon>Arthropoda</taxon>
        <taxon>Hexapoda</taxon>
        <taxon>Insecta</taxon>
        <taxon>Pterygota</taxon>
        <taxon>Neoptera</taxon>
        <taxon>Endopterygota</taxon>
        <taxon>Hymenoptera</taxon>
        <taxon>Apocrita</taxon>
        <taxon>Ichneumonoidea</taxon>
        <taxon>Braconidae</taxon>
        <taxon>Opiinae</taxon>
        <taxon>Fopius</taxon>
    </lineage>
</organism>
<feature type="chain" id="PRO_5007394658" evidence="1">
    <location>
        <begin position="20"/>
        <end position="295"/>
    </location>
</feature>
<dbReference type="PANTHER" id="PTHR21261">
    <property type="entry name" value="BEAT PROTEIN"/>
    <property type="match status" value="1"/>
</dbReference>
<dbReference type="InterPro" id="IPR013783">
    <property type="entry name" value="Ig-like_fold"/>
</dbReference>